<sequence>MPTIPRIVRFSSQKPIEHELPDSEPISTPAINTILSIPLPRRLSDSEYNIEIHTASSTEKEATEILLKNKANPNATNSTKWTPLMYAAYLGHTSICELLIKKGALLNSQNQKGQTALMLASTCGHDQTVKLLIKEGAEVNKQDCNGQSALYYAVSSSQSSTTEYLLSWGANPNVVDLYGMTPTLEACSIGHEKIITILLKNKGNPIITNKKGENGISLIGDSPSLLSLLKQYGVNVSDQKKIGVTNITINSNSKSSEIEILRQNQKITITILEMLKALKLEKYLPNFEKNKIDMTNFFTLTDDEIDEMGIKAFGPKKKLLNIIQRYQQTGILDIIPDTTTDGGDNQSQANEELVLLNAQMTSKLHECQRKIQLNEEEIRQQKNIIQDQQAIISRLSASNENLVEKLKILNYDVSVNFFGLTDQNQKAKLQERILDCLKGFYIDNNQN</sequence>
<dbReference type="Proteomes" id="UP000035680">
    <property type="component" value="Unassembled WGS sequence"/>
</dbReference>
<dbReference type="PANTHER" id="PTHR24171">
    <property type="entry name" value="ANKYRIN REPEAT DOMAIN-CONTAINING PROTEIN 39-RELATED"/>
    <property type="match status" value="1"/>
</dbReference>
<evidence type="ECO:0000313" key="11">
    <source>
        <dbReference type="Proteomes" id="UP000035680"/>
    </source>
</evidence>
<dbReference type="WBParaSite" id="SVE_0125900.1">
    <property type="protein sequence ID" value="SVE_0125900.1"/>
    <property type="gene ID" value="SVE_0125900"/>
</dbReference>
<evidence type="ECO:0000256" key="7">
    <source>
        <dbReference type="ARBA" id="ARBA00033987"/>
    </source>
</evidence>
<dbReference type="InterPro" id="IPR013761">
    <property type="entry name" value="SAM/pointed_sf"/>
</dbReference>
<evidence type="ECO:0000256" key="9">
    <source>
        <dbReference type="SAM" id="Coils"/>
    </source>
</evidence>
<dbReference type="Pfam" id="PF12796">
    <property type="entry name" value="Ank_2"/>
    <property type="match status" value="1"/>
</dbReference>
<keyword evidence="11" id="KW-1185">Reference proteome</keyword>
<name>A0A0K0EXK5_STRVS</name>
<evidence type="ECO:0000256" key="8">
    <source>
        <dbReference type="PROSITE-ProRule" id="PRU00023"/>
    </source>
</evidence>
<evidence type="ECO:0000256" key="6">
    <source>
        <dbReference type="ARBA" id="ARBA00024347"/>
    </source>
</evidence>
<dbReference type="SMART" id="SM00248">
    <property type="entry name" value="ANK"/>
    <property type="match status" value="5"/>
</dbReference>
<feature type="repeat" description="ANK" evidence="8">
    <location>
        <begin position="145"/>
        <end position="177"/>
    </location>
</feature>
<protein>
    <recommendedName>
        <fullName evidence="1">NAD(+) ADP-ribosyltransferase</fullName>
        <ecNumber evidence="1">2.4.2.30</ecNumber>
    </recommendedName>
</protein>
<evidence type="ECO:0000256" key="5">
    <source>
        <dbReference type="ARBA" id="ARBA00023043"/>
    </source>
</evidence>
<dbReference type="Pfam" id="PF00023">
    <property type="entry name" value="Ank"/>
    <property type="match status" value="1"/>
</dbReference>
<evidence type="ECO:0000256" key="3">
    <source>
        <dbReference type="ARBA" id="ARBA00022695"/>
    </source>
</evidence>
<dbReference type="InterPro" id="IPR001660">
    <property type="entry name" value="SAM"/>
</dbReference>
<feature type="repeat" description="ANK" evidence="8">
    <location>
        <begin position="79"/>
        <end position="111"/>
    </location>
</feature>
<comment type="similarity">
    <text evidence="6">Belongs to the ARTD/PARP family.</text>
</comment>
<proteinExistence type="inferred from homology"/>
<dbReference type="Pfam" id="PF00536">
    <property type="entry name" value="SAM_1"/>
    <property type="match status" value="1"/>
</dbReference>
<keyword evidence="3" id="KW-0548">Nucleotidyltransferase</keyword>
<feature type="repeat" description="ANK" evidence="8">
    <location>
        <begin position="112"/>
        <end position="144"/>
    </location>
</feature>
<dbReference type="GO" id="GO:0016779">
    <property type="term" value="F:nucleotidyltransferase activity"/>
    <property type="evidence" value="ECO:0007669"/>
    <property type="project" value="UniProtKB-KW"/>
</dbReference>
<dbReference type="EC" id="2.4.2.30" evidence="1"/>
<evidence type="ECO:0000256" key="1">
    <source>
        <dbReference type="ARBA" id="ARBA00012020"/>
    </source>
</evidence>
<evidence type="ECO:0000256" key="4">
    <source>
        <dbReference type="ARBA" id="ARBA00022737"/>
    </source>
</evidence>
<dbReference type="Gene3D" id="1.10.150.50">
    <property type="entry name" value="Transcription Factor, Ets-1"/>
    <property type="match status" value="1"/>
</dbReference>
<dbReference type="PROSITE" id="PS50088">
    <property type="entry name" value="ANK_REPEAT"/>
    <property type="match status" value="3"/>
</dbReference>
<keyword evidence="2" id="KW-0328">Glycosyltransferase</keyword>
<evidence type="ECO:0000256" key="2">
    <source>
        <dbReference type="ARBA" id="ARBA00022676"/>
    </source>
</evidence>
<dbReference type="PROSITE" id="PS50105">
    <property type="entry name" value="SAM_DOMAIN"/>
    <property type="match status" value="1"/>
</dbReference>
<dbReference type="PROSITE" id="PS50297">
    <property type="entry name" value="ANK_REP_REGION"/>
    <property type="match status" value="3"/>
</dbReference>
<feature type="coiled-coil region" evidence="9">
    <location>
        <begin position="357"/>
        <end position="384"/>
    </location>
</feature>
<dbReference type="AlphaFoldDB" id="A0A0K0EXK5"/>
<reference evidence="12" key="2">
    <citation type="submission" date="2015-08" db="UniProtKB">
        <authorList>
            <consortium name="WormBaseParasite"/>
        </authorList>
    </citation>
    <scope>IDENTIFICATION</scope>
</reference>
<dbReference type="PANTHER" id="PTHR24171:SF9">
    <property type="entry name" value="ANKYRIN REPEAT DOMAIN-CONTAINING PROTEIN 39"/>
    <property type="match status" value="1"/>
</dbReference>
<feature type="domain" description="SAM" evidence="10">
    <location>
        <begin position="270"/>
        <end position="329"/>
    </location>
</feature>
<organism evidence="11 12">
    <name type="scientific">Strongyloides venezuelensis</name>
    <name type="common">Threadworm</name>
    <dbReference type="NCBI Taxonomy" id="75913"/>
    <lineage>
        <taxon>Eukaryota</taxon>
        <taxon>Metazoa</taxon>
        <taxon>Ecdysozoa</taxon>
        <taxon>Nematoda</taxon>
        <taxon>Chromadorea</taxon>
        <taxon>Rhabditida</taxon>
        <taxon>Tylenchina</taxon>
        <taxon>Panagrolaimomorpha</taxon>
        <taxon>Strongyloidoidea</taxon>
        <taxon>Strongyloididae</taxon>
        <taxon>Strongyloides</taxon>
    </lineage>
</organism>
<evidence type="ECO:0000259" key="10">
    <source>
        <dbReference type="PROSITE" id="PS50105"/>
    </source>
</evidence>
<accession>A0A0K0EXK5</accession>
<dbReference type="InterPro" id="IPR002110">
    <property type="entry name" value="Ankyrin_rpt"/>
</dbReference>
<reference evidence="11" key="1">
    <citation type="submission" date="2014-07" db="EMBL/GenBank/DDBJ databases">
        <authorList>
            <person name="Martin A.A"/>
            <person name="De Silva N."/>
        </authorList>
    </citation>
    <scope>NUCLEOTIDE SEQUENCE</scope>
</reference>
<dbReference type="SMART" id="SM00454">
    <property type="entry name" value="SAM"/>
    <property type="match status" value="1"/>
</dbReference>
<keyword evidence="5 8" id="KW-0040">ANK repeat</keyword>
<dbReference type="GO" id="GO:0003950">
    <property type="term" value="F:NAD+ poly-ADP-ribosyltransferase activity"/>
    <property type="evidence" value="ECO:0007669"/>
    <property type="project" value="UniProtKB-EC"/>
</dbReference>
<keyword evidence="4" id="KW-0677">Repeat</keyword>
<dbReference type="STRING" id="75913.A0A0K0EXK5"/>
<keyword evidence="3" id="KW-0808">Transferase</keyword>
<keyword evidence="9" id="KW-0175">Coiled coil</keyword>
<dbReference type="SUPFAM" id="SSF47769">
    <property type="entry name" value="SAM/Pointed domain"/>
    <property type="match status" value="1"/>
</dbReference>
<dbReference type="InterPro" id="IPR036770">
    <property type="entry name" value="Ankyrin_rpt-contain_sf"/>
</dbReference>
<dbReference type="SUPFAM" id="SSF48403">
    <property type="entry name" value="Ankyrin repeat"/>
    <property type="match status" value="1"/>
</dbReference>
<dbReference type="Gene3D" id="1.25.40.20">
    <property type="entry name" value="Ankyrin repeat-containing domain"/>
    <property type="match status" value="2"/>
</dbReference>
<evidence type="ECO:0000313" key="12">
    <source>
        <dbReference type="WBParaSite" id="SVE_0125900.1"/>
    </source>
</evidence>
<comment type="catalytic activity">
    <reaction evidence="7">
        <text>NAD(+) + (ADP-D-ribosyl)n-acceptor = nicotinamide + (ADP-D-ribosyl)n+1-acceptor + H(+).</text>
        <dbReference type="EC" id="2.4.2.30"/>
    </reaction>
</comment>